<evidence type="ECO:0000259" key="4">
    <source>
        <dbReference type="Pfam" id="PF17954"/>
    </source>
</evidence>
<dbReference type="CDD" id="cd20311">
    <property type="entry name" value="cupin_Yhhw_C"/>
    <property type="match status" value="1"/>
</dbReference>
<comment type="similarity">
    <text evidence="1 2">Belongs to the pirin family.</text>
</comment>
<dbReference type="InterPro" id="IPR041602">
    <property type="entry name" value="Quercetinase_C"/>
</dbReference>
<feature type="domain" description="Quercetin 2,3-dioxygenase C-terminal cupin" evidence="4">
    <location>
        <begin position="147"/>
        <end position="231"/>
    </location>
</feature>
<sequence>MLTVRRAWERGHANHGWLAASHTFSFANYDDPRWRGFRALRVFNEDRIAPGAGFGMHGHRDMEIITYVLDGALRHTDSMGNTSVLERGGLQRMTAGTGVRHSEMNASATEPIHLVQIWILPERAGLTPSYEETSLRDNPPRGAFQRIAARKAQPDELTIHQDASIWLATLAPGETTNHSLAPERYAWVQVLRGMVTVNGHALQAGDGLAVCAERDLAFDAAAESEIMLFDLA</sequence>
<dbReference type="InterPro" id="IPR014710">
    <property type="entry name" value="RmlC-like_jellyroll"/>
</dbReference>
<accession>A0ABX8BBG2</accession>
<evidence type="ECO:0000313" key="5">
    <source>
        <dbReference type="EMBL" id="QUW04024.1"/>
    </source>
</evidence>
<dbReference type="PANTHER" id="PTHR43212">
    <property type="entry name" value="QUERCETIN 2,3-DIOXYGENASE"/>
    <property type="match status" value="1"/>
</dbReference>
<evidence type="ECO:0000313" key="6">
    <source>
        <dbReference type="Proteomes" id="UP000676506"/>
    </source>
</evidence>
<protein>
    <submittedName>
        <fullName evidence="5">Pirin family protein</fullName>
    </submittedName>
</protein>
<organism evidence="5 6">
    <name type="scientific">Chloracidobacterium validum</name>
    <dbReference type="NCBI Taxonomy" id="2821543"/>
    <lineage>
        <taxon>Bacteria</taxon>
        <taxon>Pseudomonadati</taxon>
        <taxon>Acidobacteriota</taxon>
        <taxon>Terriglobia</taxon>
        <taxon>Terriglobales</taxon>
        <taxon>Acidobacteriaceae</taxon>
        <taxon>Chloracidobacterium</taxon>
    </lineage>
</organism>
<dbReference type="InterPro" id="IPR012093">
    <property type="entry name" value="Pirin"/>
</dbReference>
<proteinExistence type="inferred from homology"/>
<dbReference type="PIRSF" id="PIRSF006232">
    <property type="entry name" value="Pirin"/>
    <property type="match status" value="1"/>
</dbReference>
<name>A0ABX8BBG2_9BACT</name>
<dbReference type="EMBL" id="CP072649">
    <property type="protein sequence ID" value="QUW04024.1"/>
    <property type="molecule type" value="Genomic_DNA"/>
</dbReference>
<dbReference type="InterPro" id="IPR003829">
    <property type="entry name" value="Pirin_N_dom"/>
</dbReference>
<dbReference type="CDD" id="cd02910">
    <property type="entry name" value="cupin_Yhhw_N"/>
    <property type="match status" value="1"/>
</dbReference>
<dbReference type="Pfam" id="PF17954">
    <property type="entry name" value="Pirin_C_2"/>
    <property type="match status" value="1"/>
</dbReference>
<feature type="domain" description="Pirin N-terminal" evidence="3">
    <location>
        <begin position="12"/>
        <end position="119"/>
    </location>
</feature>
<evidence type="ECO:0000256" key="2">
    <source>
        <dbReference type="RuleBase" id="RU003457"/>
    </source>
</evidence>
<keyword evidence="6" id="KW-1185">Reference proteome</keyword>
<evidence type="ECO:0000256" key="1">
    <source>
        <dbReference type="ARBA" id="ARBA00008416"/>
    </source>
</evidence>
<dbReference type="RefSeq" id="WP_211429913.1">
    <property type="nucleotide sequence ID" value="NZ_CP072649.1"/>
</dbReference>
<evidence type="ECO:0000259" key="3">
    <source>
        <dbReference type="Pfam" id="PF02678"/>
    </source>
</evidence>
<gene>
    <name evidence="5" type="ORF">J8C06_13300</name>
</gene>
<dbReference type="InterPro" id="IPR011051">
    <property type="entry name" value="RmlC_Cupin_sf"/>
</dbReference>
<dbReference type="SUPFAM" id="SSF51182">
    <property type="entry name" value="RmlC-like cupins"/>
    <property type="match status" value="1"/>
</dbReference>
<dbReference type="Gene3D" id="2.60.120.10">
    <property type="entry name" value="Jelly Rolls"/>
    <property type="match status" value="2"/>
</dbReference>
<dbReference type="Pfam" id="PF02678">
    <property type="entry name" value="Pirin"/>
    <property type="match status" value="1"/>
</dbReference>
<dbReference type="Proteomes" id="UP000676506">
    <property type="component" value="Chromosome 2"/>
</dbReference>
<dbReference type="PANTHER" id="PTHR43212:SF3">
    <property type="entry name" value="QUERCETIN 2,3-DIOXYGENASE"/>
    <property type="match status" value="1"/>
</dbReference>
<reference evidence="5 6" key="1">
    <citation type="submission" date="2021-03" db="EMBL/GenBank/DDBJ databases">
        <title>Genomic and phenotypic characterization of Chloracidobacterium isolates provides evidence for multiple species.</title>
        <authorList>
            <person name="Saini M.K."/>
            <person name="Costas A.M.G."/>
            <person name="Tank M."/>
            <person name="Bryant D.A."/>
        </authorList>
    </citation>
    <scope>NUCLEOTIDE SEQUENCE [LARGE SCALE GENOMIC DNA]</scope>
    <source>
        <strain evidence="5 6">BV2-C</strain>
    </source>
</reference>